<reference evidence="1" key="1">
    <citation type="submission" date="2024-09" db="EMBL/GenBank/DDBJ databases">
        <authorList>
            <person name="Liu J."/>
        </authorList>
    </citation>
    <scope>NUCLEOTIDE SEQUENCE</scope>
    <source>
        <strain evidence="1">NBU2967</strain>
    </source>
</reference>
<evidence type="ECO:0000313" key="1">
    <source>
        <dbReference type="EMBL" id="MFH6604360.1"/>
    </source>
</evidence>
<name>A0ACC7LMV0_9FLAO</name>
<accession>A0ACC7LMV0</accession>
<evidence type="ECO:0000313" key="2">
    <source>
        <dbReference type="Proteomes" id="UP001595191"/>
    </source>
</evidence>
<dbReference type="Proteomes" id="UP001595191">
    <property type="component" value="Unassembled WGS sequence"/>
</dbReference>
<organism evidence="1 2">
    <name type="scientific">Meishania litoralis</name>
    <dbReference type="NCBI Taxonomy" id="3434685"/>
    <lineage>
        <taxon>Bacteria</taxon>
        <taxon>Pseudomonadati</taxon>
        <taxon>Bacteroidota</taxon>
        <taxon>Flavobacteriia</taxon>
        <taxon>Flavobacteriales</taxon>
        <taxon>Flavobacteriaceae</taxon>
        <taxon>Meishania</taxon>
    </lineage>
</organism>
<sequence>MENYHRLEDWLFWMDELSSNDYVVVDNFLEGHLLKTIREFFQSHFDGFTKAGIGALGDNIVRGDIRGDYTFWLDRQRDSALDGFWRLIDETMFIFNRYCFLGLAGYEFHLAHYPQGGHYDKHLDQFNTRNNRTISMVMYLNEDWQKGDGGELGIFLKDDTSFLVEPIAARCVMFKSAEVPHCVMASNKPRNSLTGWLLQQPSALGQFFG</sequence>
<comment type="caution">
    <text evidence="1">The sequence shown here is derived from an EMBL/GenBank/DDBJ whole genome shotgun (WGS) entry which is preliminary data.</text>
</comment>
<protein>
    <submittedName>
        <fullName evidence="1">2OG-Fe(II) oxygenase</fullName>
    </submittedName>
</protein>
<gene>
    <name evidence="1" type="ORF">ACEZ3G_12785</name>
</gene>
<keyword evidence="2" id="KW-1185">Reference proteome</keyword>
<dbReference type="EMBL" id="JBHFPV010000002">
    <property type="protein sequence ID" value="MFH6604360.1"/>
    <property type="molecule type" value="Genomic_DNA"/>
</dbReference>
<proteinExistence type="predicted"/>